<name>A0A2A5T1I5_9GAMM</name>
<dbReference type="Pfam" id="PF04333">
    <property type="entry name" value="MlaA"/>
    <property type="match status" value="1"/>
</dbReference>
<evidence type="ECO:0000313" key="3">
    <source>
        <dbReference type="EMBL" id="PCS22027.1"/>
    </source>
</evidence>
<protein>
    <submittedName>
        <fullName evidence="3">Lipoprotein</fullName>
    </submittedName>
</protein>
<dbReference type="GO" id="GO:0016020">
    <property type="term" value="C:membrane"/>
    <property type="evidence" value="ECO:0007669"/>
    <property type="project" value="InterPro"/>
</dbReference>
<accession>A0A2A5T1I5</accession>
<evidence type="ECO:0000256" key="1">
    <source>
        <dbReference type="ARBA" id="ARBA00010634"/>
    </source>
</evidence>
<comment type="caution">
    <text evidence="3">The sequence shown here is derived from an EMBL/GenBank/DDBJ whole genome shotgun (WGS) entry which is preliminary data.</text>
</comment>
<sequence>MRKHILLGMGIFVGLSGCVHSPNALTNMEITSHPDDLFEGFNRVMWVVNYDYLDPYISRPISLAYVDYIPSFTRTGISNFISNLEEPVSIVNSLIMLQGKDAVTHFNRFWINTVFGIAGLIDIASAANIQKLSDRKFGDTMGYYNIGQGSYLVMPLYGSLTIREGVGYMVDKLYPPLSLLTLPPLILKWILKGIETRVALVKQEEILENSLDPYAVSRDAYLQYRTFQARGGNVIINEFTENEKYFEDWMDEIDGY</sequence>
<evidence type="ECO:0000313" key="4">
    <source>
        <dbReference type="Proteomes" id="UP000219020"/>
    </source>
</evidence>
<comment type="similarity">
    <text evidence="1">Belongs to the MlaA family.</text>
</comment>
<dbReference type="PRINTS" id="PR01805">
    <property type="entry name" value="VACJLIPOPROT"/>
</dbReference>
<dbReference type="AlphaFoldDB" id="A0A2A5T1I5"/>
<keyword evidence="4" id="KW-1185">Reference proteome</keyword>
<reference evidence="4" key="1">
    <citation type="submission" date="2017-04" db="EMBL/GenBank/DDBJ databases">
        <title>Genome evolution of the luminous symbionts of deep sea anglerfish.</title>
        <authorList>
            <person name="Hendry T.A."/>
        </authorList>
    </citation>
    <scope>NUCLEOTIDE SEQUENCE [LARGE SCALE GENOMIC DNA]</scope>
</reference>
<proteinExistence type="inferred from homology"/>
<dbReference type="EMBL" id="NBYY01000028">
    <property type="protein sequence ID" value="PCS22027.1"/>
    <property type="molecule type" value="Genomic_DNA"/>
</dbReference>
<dbReference type="GO" id="GO:0120010">
    <property type="term" value="P:intermembrane phospholipid transfer"/>
    <property type="evidence" value="ECO:0007669"/>
    <property type="project" value="TreeGrafter"/>
</dbReference>
<dbReference type="GeneID" id="66952249"/>
<evidence type="ECO:0000256" key="2">
    <source>
        <dbReference type="ARBA" id="ARBA00022729"/>
    </source>
</evidence>
<dbReference type="Proteomes" id="UP000219020">
    <property type="component" value="Unassembled WGS sequence"/>
</dbReference>
<dbReference type="RefSeq" id="WP_097356978.1">
    <property type="nucleotide sequence ID" value="NZ_CAWNJE010000037.1"/>
</dbReference>
<dbReference type="PROSITE" id="PS51257">
    <property type="entry name" value="PROKAR_LIPOPROTEIN"/>
    <property type="match status" value="1"/>
</dbReference>
<keyword evidence="3" id="KW-0449">Lipoprotein</keyword>
<organism evidence="3 4">
    <name type="scientific">Candidatus Enterovibrio escicola</name>
    <dbReference type="NCBI Taxonomy" id="1927127"/>
    <lineage>
        <taxon>Bacteria</taxon>
        <taxon>Pseudomonadati</taxon>
        <taxon>Pseudomonadota</taxon>
        <taxon>Gammaproteobacteria</taxon>
        <taxon>Vibrionales</taxon>
        <taxon>Vibrionaceae</taxon>
        <taxon>Enterovibrio</taxon>
    </lineage>
</organism>
<dbReference type="PANTHER" id="PTHR30035">
    <property type="entry name" value="LIPOPROTEIN VACJ-RELATED"/>
    <property type="match status" value="1"/>
</dbReference>
<dbReference type="InterPro" id="IPR007428">
    <property type="entry name" value="MlaA"/>
</dbReference>
<gene>
    <name evidence="3" type="ORF">BTN49_2492</name>
</gene>
<keyword evidence="2" id="KW-0732">Signal</keyword>
<dbReference type="PANTHER" id="PTHR30035:SF3">
    <property type="entry name" value="INTERMEMBRANE PHOSPHOLIPID TRANSPORT SYSTEM LIPOPROTEIN MLAA"/>
    <property type="match status" value="1"/>
</dbReference>